<accession>A0ABS8B004</accession>
<organism evidence="2 3">
    <name type="scientific">Streptomyces antimicrobicus</name>
    <dbReference type="NCBI Taxonomy" id="2883108"/>
    <lineage>
        <taxon>Bacteria</taxon>
        <taxon>Bacillati</taxon>
        <taxon>Actinomycetota</taxon>
        <taxon>Actinomycetes</taxon>
        <taxon>Kitasatosporales</taxon>
        <taxon>Streptomycetaceae</taxon>
        <taxon>Streptomyces</taxon>
    </lineage>
</organism>
<sequence length="211" mass="23169">MKRDETWTAEEYGRAHEGRVGVLLADGTVPRPVYFDSNSGGSGWEVTHWSVYDGQGPYTPRPRAHSLRGECSCGWTGTPRTLDPAPAAFGDEDEDQDDDGRAFREAGMQQAEDCREDWDAHIATVTESTIPLPAELDTLLQTLNTHLEDLADTSPLAALKAARTLEIMARRSAYRPARDAQRLDPAEVAAGLGLDEDAADELLERCVSRSR</sequence>
<feature type="region of interest" description="Disordered" evidence="1">
    <location>
        <begin position="78"/>
        <end position="99"/>
    </location>
</feature>
<dbReference type="RefSeq" id="WP_226724338.1">
    <property type="nucleotide sequence ID" value="NZ_JAJAUY010000002.1"/>
</dbReference>
<proteinExistence type="predicted"/>
<keyword evidence="3" id="KW-1185">Reference proteome</keyword>
<reference evidence="2 3" key="1">
    <citation type="submission" date="2021-10" db="EMBL/GenBank/DDBJ databases">
        <title>Streptomyces sp. strain SMC 277, a novel streptomycete isolated from soil.</title>
        <authorList>
            <person name="Chanama M."/>
        </authorList>
    </citation>
    <scope>NUCLEOTIDE SEQUENCE [LARGE SCALE GENOMIC DNA]</scope>
    <source>
        <strain evidence="2 3">SMC 277</strain>
    </source>
</reference>
<evidence type="ECO:0000313" key="3">
    <source>
        <dbReference type="Proteomes" id="UP001199054"/>
    </source>
</evidence>
<dbReference type="Proteomes" id="UP001199054">
    <property type="component" value="Unassembled WGS sequence"/>
</dbReference>
<name>A0ABS8B004_9ACTN</name>
<dbReference type="EMBL" id="JAJAUY010000002">
    <property type="protein sequence ID" value="MCB5177935.1"/>
    <property type="molecule type" value="Genomic_DNA"/>
</dbReference>
<comment type="caution">
    <text evidence="2">The sequence shown here is derived from an EMBL/GenBank/DDBJ whole genome shotgun (WGS) entry which is preliminary data.</text>
</comment>
<evidence type="ECO:0000256" key="1">
    <source>
        <dbReference type="SAM" id="MobiDB-lite"/>
    </source>
</evidence>
<evidence type="ECO:0000313" key="2">
    <source>
        <dbReference type="EMBL" id="MCB5177935.1"/>
    </source>
</evidence>
<gene>
    <name evidence="2" type="ORF">LG632_00810</name>
</gene>
<protein>
    <submittedName>
        <fullName evidence="2">Uncharacterized protein</fullName>
    </submittedName>
</protein>